<evidence type="ECO:0000313" key="2">
    <source>
        <dbReference type="EMBL" id="BAJ39933.1"/>
    </source>
</evidence>
<organism evidence="2">
    <name type="scientific">Terrabacter sp. (strain DBF63)</name>
    <dbReference type="NCBI Taxonomy" id="150395"/>
    <lineage>
        <taxon>Bacteria</taxon>
        <taxon>Bacillati</taxon>
        <taxon>Actinomycetota</taxon>
        <taxon>Actinomycetes</taxon>
        <taxon>Micrococcales</taxon>
        <taxon>Intrasporangiaceae</taxon>
        <taxon>Terrabacter</taxon>
    </lineage>
</organism>
<name>E3W9H5_TERSD</name>
<dbReference type="InterPro" id="IPR036388">
    <property type="entry name" value="WH-like_DNA-bd_sf"/>
</dbReference>
<evidence type="ECO:0000256" key="1">
    <source>
        <dbReference type="SAM" id="Coils"/>
    </source>
</evidence>
<protein>
    <recommendedName>
        <fullName evidence="3">Transposase</fullName>
    </recommendedName>
</protein>
<dbReference type="EMBL" id="AB471919">
    <property type="protein sequence ID" value="BAJ39933.1"/>
    <property type="molecule type" value="Genomic_DNA"/>
</dbReference>
<dbReference type="Gene3D" id="1.10.10.10">
    <property type="entry name" value="Winged helix-like DNA-binding domain superfamily/Winged helix DNA-binding domain"/>
    <property type="match status" value="1"/>
</dbReference>
<dbReference type="SUPFAM" id="SSF46689">
    <property type="entry name" value="Homeodomain-like"/>
    <property type="match status" value="1"/>
</dbReference>
<dbReference type="InterPro" id="IPR002514">
    <property type="entry name" value="Transposase_8"/>
</dbReference>
<sequence length="192" mass="21609">MMRVMAAPRKYSVELQQRATRMALDARKDPESARGAIKRVADQLGVHPEALRNWVRQAEVDGGVRPGTTSDDAQRLAELEREVRELRRANEILKTSAAFRGRGARPQDQVEVPTAVLVDYIDQHRDRFGDDRPRADAAGLLHRPAESSTWCQRTHDRCLPRYLAPAARLHHGAHEHRADEHLAGPRGSVQVV</sequence>
<reference evidence="2" key="1">
    <citation type="journal article" date="2013" name="Appl. Microbiol. Biotechnol.">
        <title>Cloning of dfdA genes from Terrabacter sp. strain DBF63 encoding dibenzofuran 4,4a-dioxygenase and heterologous expression in Streptomyces lividans.</title>
        <authorList>
            <person name="Kasuga K."/>
            <person name="Nitta A."/>
            <person name="Kobayashi M."/>
            <person name="Habe H."/>
            <person name="Nojiri H."/>
            <person name="Yamane H."/>
            <person name="Omori T."/>
            <person name="Kojima I."/>
        </authorList>
    </citation>
    <scope>NUCLEOTIDE SEQUENCE</scope>
    <source>
        <strain evidence="2">DBF63</strain>
    </source>
</reference>
<accession>E3W9H5</accession>
<dbReference type="AlphaFoldDB" id="E3W9H5"/>
<dbReference type="GO" id="GO:0006313">
    <property type="term" value="P:DNA transposition"/>
    <property type="evidence" value="ECO:0007669"/>
    <property type="project" value="InterPro"/>
</dbReference>
<dbReference type="GO" id="GO:0004803">
    <property type="term" value="F:transposase activity"/>
    <property type="evidence" value="ECO:0007669"/>
    <property type="project" value="InterPro"/>
</dbReference>
<dbReference type="InterPro" id="IPR009057">
    <property type="entry name" value="Homeodomain-like_sf"/>
</dbReference>
<evidence type="ECO:0008006" key="3">
    <source>
        <dbReference type="Google" id="ProtNLM"/>
    </source>
</evidence>
<dbReference type="GO" id="GO:0003677">
    <property type="term" value="F:DNA binding"/>
    <property type="evidence" value="ECO:0007669"/>
    <property type="project" value="InterPro"/>
</dbReference>
<dbReference type="Pfam" id="PF01527">
    <property type="entry name" value="HTH_Tnp_1"/>
    <property type="match status" value="1"/>
</dbReference>
<feature type="coiled-coil region" evidence="1">
    <location>
        <begin position="69"/>
        <end position="96"/>
    </location>
</feature>
<keyword evidence="1" id="KW-0175">Coiled coil</keyword>
<proteinExistence type="predicted"/>